<evidence type="ECO:0000313" key="5">
    <source>
        <dbReference type="EMBL" id="PTB97588.1"/>
    </source>
</evidence>
<comment type="caution">
    <text evidence="5">The sequence shown here is derived from an EMBL/GenBank/DDBJ whole genome shotgun (WGS) entry which is preliminary data.</text>
</comment>
<dbReference type="SMART" id="SM00382">
    <property type="entry name" value="AAA"/>
    <property type="match status" value="1"/>
</dbReference>
<evidence type="ECO:0000256" key="1">
    <source>
        <dbReference type="ARBA" id="ARBA00022448"/>
    </source>
</evidence>
<feature type="domain" description="ABC transporter" evidence="4">
    <location>
        <begin position="3"/>
        <end position="208"/>
    </location>
</feature>
<dbReference type="PROSITE" id="PS50893">
    <property type="entry name" value="ABC_TRANSPORTER_2"/>
    <property type="match status" value="1"/>
</dbReference>
<evidence type="ECO:0000313" key="6">
    <source>
        <dbReference type="Proteomes" id="UP000240608"/>
    </source>
</evidence>
<evidence type="ECO:0000256" key="3">
    <source>
        <dbReference type="ARBA" id="ARBA00022840"/>
    </source>
</evidence>
<reference evidence="5 6" key="1">
    <citation type="submission" date="2018-03" db="EMBL/GenBank/DDBJ databases">
        <title>Cross-interface Injection: A General Nanoliter Liquid Handling Method Applied to Single Cells Genome Amplification Automated Nanoliter Liquid Handling Applied to Single Cell Multiple Displacement Amplification.</title>
        <authorList>
            <person name="Yun J."/>
            <person name="Xu P."/>
            <person name="Xu J."/>
            <person name="Dai X."/>
            <person name="Wang Y."/>
            <person name="Zheng X."/>
            <person name="Cao C."/>
            <person name="Yi Q."/>
            <person name="Zhu Y."/>
            <person name="Wang L."/>
            <person name="Dong Z."/>
            <person name="Huang Y."/>
            <person name="Huang L."/>
            <person name="Du W."/>
        </authorList>
    </citation>
    <scope>NUCLEOTIDE SEQUENCE [LARGE SCALE GENOMIC DNA]</scope>
    <source>
        <strain evidence="5 6">Z-D1-2</strain>
    </source>
</reference>
<dbReference type="PANTHER" id="PTHR42939">
    <property type="entry name" value="ABC TRANSPORTER ATP-BINDING PROTEIN ALBC-RELATED"/>
    <property type="match status" value="1"/>
</dbReference>
<dbReference type="PANTHER" id="PTHR42939:SF1">
    <property type="entry name" value="ABC TRANSPORTER ATP-BINDING PROTEIN ALBC-RELATED"/>
    <property type="match status" value="1"/>
</dbReference>
<keyword evidence="1" id="KW-0813">Transport</keyword>
<evidence type="ECO:0000256" key="2">
    <source>
        <dbReference type="ARBA" id="ARBA00022741"/>
    </source>
</evidence>
<evidence type="ECO:0000259" key="4">
    <source>
        <dbReference type="PROSITE" id="PS50893"/>
    </source>
</evidence>
<protein>
    <submittedName>
        <fullName evidence="5">ABC transporter ATP-binding protein</fullName>
    </submittedName>
</protein>
<dbReference type="GO" id="GO:0005524">
    <property type="term" value="F:ATP binding"/>
    <property type="evidence" value="ECO:0007669"/>
    <property type="project" value="UniProtKB-KW"/>
</dbReference>
<gene>
    <name evidence="5" type="ORF">C9994_02155</name>
</gene>
<dbReference type="AlphaFoldDB" id="A0A2T4DV42"/>
<organism evidence="5 6">
    <name type="scientific">Marivirga lumbricoides</name>
    <dbReference type="NCBI Taxonomy" id="1046115"/>
    <lineage>
        <taxon>Bacteria</taxon>
        <taxon>Pseudomonadati</taxon>
        <taxon>Bacteroidota</taxon>
        <taxon>Cytophagia</taxon>
        <taxon>Cytophagales</taxon>
        <taxon>Marivirgaceae</taxon>
        <taxon>Marivirga</taxon>
    </lineage>
</organism>
<dbReference type="EMBL" id="PYVU01000010">
    <property type="protein sequence ID" value="PTB97588.1"/>
    <property type="molecule type" value="Genomic_DNA"/>
</dbReference>
<name>A0A2T4DV42_9BACT</name>
<proteinExistence type="predicted"/>
<dbReference type="Gene3D" id="3.40.50.300">
    <property type="entry name" value="P-loop containing nucleotide triphosphate hydrolases"/>
    <property type="match status" value="1"/>
</dbReference>
<dbReference type="InterPro" id="IPR027417">
    <property type="entry name" value="P-loop_NTPase"/>
</dbReference>
<accession>A0A2T4DV42</accession>
<dbReference type="Pfam" id="PF00005">
    <property type="entry name" value="ABC_tran"/>
    <property type="match status" value="1"/>
</dbReference>
<dbReference type="InterPro" id="IPR003439">
    <property type="entry name" value="ABC_transporter-like_ATP-bd"/>
</dbReference>
<dbReference type="SUPFAM" id="SSF52540">
    <property type="entry name" value="P-loop containing nucleoside triphosphate hydrolases"/>
    <property type="match status" value="1"/>
</dbReference>
<dbReference type="InterPro" id="IPR051782">
    <property type="entry name" value="ABC_Transporter_VariousFunc"/>
</dbReference>
<dbReference type="PROSITE" id="PS00211">
    <property type="entry name" value="ABC_TRANSPORTER_1"/>
    <property type="match status" value="1"/>
</dbReference>
<dbReference type="Proteomes" id="UP000240608">
    <property type="component" value="Unassembled WGS sequence"/>
</dbReference>
<dbReference type="GO" id="GO:0016887">
    <property type="term" value="F:ATP hydrolysis activity"/>
    <property type="evidence" value="ECO:0007669"/>
    <property type="project" value="InterPro"/>
</dbReference>
<dbReference type="InterPro" id="IPR017871">
    <property type="entry name" value="ABC_transporter-like_CS"/>
</dbReference>
<keyword evidence="2" id="KW-0547">Nucleotide-binding</keyword>
<keyword evidence="3 5" id="KW-0067">ATP-binding</keyword>
<sequence>MEIQLTNLSKKFVSNTLFKDLNACFEPNSVHAIIGPNGSGKSTLLKIIAGVLAPTKGKIIFKKDDGAIIPKDNYFQNISICAPYLELIEELTLIEHIHFHQKFKVPYDDQEVLEEIKNAKLSNSLNKPISEFSSGMKQRAKLILATCYQSELLLLDEPTSHLDKEGKEWYNQLLIRKINNRITLFFSNDEEEFSIFTNKLINIESLKV</sequence>
<dbReference type="InterPro" id="IPR003593">
    <property type="entry name" value="AAA+_ATPase"/>
</dbReference>